<reference evidence="4" key="1">
    <citation type="journal article" date="2019" name="Int. J. Syst. Evol. Microbiol.">
        <title>The Global Catalogue of Microorganisms (GCM) 10K type strain sequencing project: providing services to taxonomists for standard genome sequencing and annotation.</title>
        <authorList>
            <consortium name="The Broad Institute Genomics Platform"/>
            <consortium name="The Broad Institute Genome Sequencing Center for Infectious Disease"/>
            <person name="Wu L."/>
            <person name="Ma J."/>
        </authorList>
    </citation>
    <scope>NUCLEOTIDE SEQUENCE [LARGE SCALE GENOMIC DNA]</scope>
    <source>
        <strain evidence="4">CCUG 15531</strain>
    </source>
</reference>
<feature type="region of interest" description="Disordered" evidence="1">
    <location>
        <begin position="118"/>
        <end position="140"/>
    </location>
</feature>
<keyword evidence="2" id="KW-0812">Transmembrane</keyword>
<evidence type="ECO:0000256" key="1">
    <source>
        <dbReference type="SAM" id="MobiDB-lite"/>
    </source>
</evidence>
<dbReference type="Proteomes" id="UP001597227">
    <property type="component" value="Unassembled WGS sequence"/>
</dbReference>
<feature type="transmembrane region" description="Helical" evidence="2">
    <location>
        <begin position="6"/>
        <end position="25"/>
    </location>
</feature>
<evidence type="ECO:0000313" key="3">
    <source>
        <dbReference type="EMBL" id="MFD1777920.1"/>
    </source>
</evidence>
<keyword evidence="4" id="KW-1185">Reference proteome</keyword>
<keyword evidence="2" id="KW-0472">Membrane</keyword>
<keyword evidence="2" id="KW-1133">Transmembrane helix</keyword>
<gene>
    <name evidence="3" type="ORF">ACFSFW_04505</name>
</gene>
<evidence type="ECO:0000256" key="2">
    <source>
        <dbReference type="SAM" id="Phobius"/>
    </source>
</evidence>
<evidence type="ECO:0000313" key="4">
    <source>
        <dbReference type="Proteomes" id="UP001597227"/>
    </source>
</evidence>
<proteinExistence type="predicted"/>
<dbReference type="EMBL" id="JBHUEK010000007">
    <property type="protein sequence ID" value="MFD1777920.1"/>
    <property type="molecule type" value="Genomic_DNA"/>
</dbReference>
<sequence>MTTILFIICFALLALAFFLIILLYLKMTQLKEIEIKQERLLKEFENVITSYVMEIKEDNEVFLNRIQQVQQTRNKSENNGNIDIYELEGKSKESIQIIEPDLTTEDIQDLLPPYANQKETEQNTISEIESTQKKTEDTESNEDVLVKDIDHLIKLGLTYENIAKKLNKGQTEIELLHKFRQNN</sequence>
<dbReference type="RefSeq" id="WP_388035540.1">
    <property type="nucleotide sequence ID" value="NZ_JBHUEK010000007.1"/>
</dbReference>
<comment type="caution">
    <text evidence="3">The sequence shown here is derived from an EMBL/GenBank/DDBJ whole genome shotgun (WGS) entry which is preliminary data.</text>
</comment>
<organism evidence="3 4">
    <name type="scientific">Fredinandcohnia salidurans</name>
    <dbReference type="NCBI Taxonomy" id="2595041"/>
    <lineage>
        <taxon>Bacteria</taxon>
        <taxon>Bacillati</taxon>
        <taxon>Bacillota</taxon>
        <taxon>Bacilli</taxon>
        <taxon>Bacillales</taxon>
        <taxon>Bacillaceae</taxon>
        <taxon>Fredinandcohnia</taxon>
    </lineage>
</organism>
<evidence type="ECO:0008006" key="5">
    <source>
        <dbReference type="Google" id="ProtNLM"/>
    </source>
</evidence>
<protein>
    <recommendedName>
        <fullName evidence="5">Swarming motility protein SwrB</fullName>
    </recommendedName>
</protein>
<name>A0ABW4MND1_9BACI</name>
<accession>A0ABW4MND1</accession>